<gene>
    <name evidence="1" type="ordered locus">Caci_4291</name>
</gene>
<name>C7QJR7_CATAD</name>
<evidence type="ECO:0000313" key="1">
    <source>
        <dbReference type="EMBL" id="ACU73155.1"/>
    </source>
</evidence>
<dbReference type="STRING" id="479433.Caci_4291"/>
<dbReference type="InParanoid" id="C7QJR7"/>
<dbReference type="PANTHER" id="PTHR40128">
    <property type="entry name" value="EXPRESSED PROTEIN"/>
    <property type="match status" value="1"/>
</dbReference>
<keyword evidence="1" id="KW-0560">Oxidoreductase</keyword>
<dbReference type="SUPFAM" id="SSF51197">
    <property type="entry name" value="Clavaminate synthase-like"/>
    <property type="match status" value="1"/>
</dbReference>
<dbReference type="HOGENOM" id="CLU_874079_0_0_11"/>
<dbReference type="EMBL" id="CP001700">
    <property type="protein sequence ID" value="ACU73155.1"/>
    <property type="molecule type" value="Genomic_DNA"/>
</dbReference>
<dbReference type="PANTHER" id="PTHR40128:SF1">
    <property type="entry name" value="PHYTANOYL-COA HYDROXYLASE"/>
    <property type="match status" value="1"/>
</dbReference>
<reference evidence="1 2" key="1">
    <citation type="journal article" date="2009" name="Stand. Genomic Sci.">
        <title>Complete genome sequence of Catenulispora acidiphila type strain (ID 139908).</title>
        <authorList>
            <person name="Copeland A."/>
            <person name="Lapidus A."/>
            <person name="Glavina Del Rio T."/>
            <person name="Nolan M."/>
            <person name="Lucas S."/>
            <person name="Chen F."/>
            <person name="Tice H."/>
            <person name="Cheng J.F."/>
            <person name="Bruce D."/>
            <person name="Goodwin L."/>
            <person name="Pitluck S."/>
            <person name="Mikhailova N."/>
            <person name="Pati A."/>
            <person name="Ivanova N."/>
            <person name="Mavromatis K."/>
            <person name="Chen A."/>
            <person name="Palaniappan K."/>
            <person name="Chain P."/>
            <person name="Land M."/>
            <person name="Hauser L."/>
            <person name="Chang Y.J."/>
            <person name="Jeffries C.D."/>
            <person name="Chertkov O."/>
            <person name="Brettin T."/>
            <person name="Detter J.C."/>
            <person name="Han C."/>
            <person name="Ali Z."/>
            <person name="Tindall B.J."/>
            <person name="Goker M."/>
            <person name="Bristow J."/>
            <person name="Eisen J.A."/>
            <person name="Markowitz V."/>
            <person name="Hugenholtz P."/>
            <person name="Kyrpides N.C."/>
            <person name="Klenk H.P."/>
        </authorList>
    </citation>
    <scope>NUCLEOTIDE SEQUENCE [LARGE SCALE GENOMIC DNA]</scope>
    <source>
        <strain evidence="2">DSM 44928 / JCM 14897 / NBRC 102108 / NRRL B-24433 / ID139908</strain>
    </source>
</reference>
<proteinExistence type="predicted"/>
<dbReference type="KEGG" id="cai:Caci_4291"/>
<dbReference type="GO" id="GO:0016706">
    <property type="term" value="F:2-oxoglutarate-dependent dioxygenase activity"/>
    <property type="evidence" value="ECO:0007669"/>
    <property type="project" value="UniProtKB-ARBA"/>
</dbReference>
<dbReference type="Proteomes" id="UP000000851">
    <property type="component" value="Chromosome"/>
</dbReference>
<keyword evidence="2" id="KW-1185">Reference proteome</keyword>
<dbReference type="Gene3D" id="2.60.120.620">
    <property type="entry name" value="q2cbj1_9rhob like domain"/>
    <property type="match status" value="1"/>
</dbReference>
<keyword evidence="1" id="KW-0223">Dioxygenase</keyword>
<accession>C7QJR7</accession>
<dbReference type="Pfam" id="PF05721">
    <property type="entry name" value="PhyH"/>
    <property type="match status" value="1"/>
</dbReference>
<dbReference type="eggNOG" id="COG5285">
    <property type="taxonomic scope" value="Bacteria"/>
</dbReference>
<sequence length="302" mass="32238">MTAAVAGGSIPGLREANGHLADPPRLRALFDDEGYLFFRGVLNKSAVLATGRQVLRTVVEQGLAQTGMPLTAGEDSRLQDSLNTQRLWEQLVALPDIAAFFATIAGAPVGFIPLARYRIMPPAGTTQIHQDALLNPGFEMTTAWIPLMPINEDLGGLAVAVGSHRQGCMPVDELPPLDGLWRSAAYEPGDVVLMHEALVHTGLPNRSRETLRLSIDVRFQNPGAPAAIVGRIAAVDAASVRIENEASTPTKPTTLSVDASTLLRSSTGQRIPLAVLTTSELTVGRRVIASHRDARAVMIKPL</sequence>
<protein>
    <submittedName>
        <fullName evidence="1">Phytanoyl-CoA dioxygenase</fullName>
    </submittedName>
</protein>
<organism evidence="1 2">
    <name type="scientific">Catenulispora acidiphila (strain DSM 44928 / JCM 14897 / NBRC 102108 / NRRL B-24433 / ID139908)</name>
    <dbReference type="NCBI Taxonomy" id="479433"/>
    <lineage>
        <taxon>Bacteria</taxon>
        <taxon>Bacillati</taxon>
        <taxon>Actinomycetota</taxon>
        <taxon>Actinomycetes</taxon>
        <taxon>Catenulisporales</taxon>
        <taxon>Catenulisporaceae</taxon>
        <taxon>Catenulispora</taxon>
    </lineage>
</organism>
<dbReference type="InterPro" id="IPR008775">
    <property type="entry name" value="Phytyl_CoA_dOase-like"/>
</dbReference>
<dbReference type="AlphaFoldDB" id="C7QJR7"/>
<evidence type="ECO:0000313" key="2">
    <source>
        <dbReference type="Proteomes" id="UP000000851"/>
    </source>
</evidence>